<evidence type="ECO:0000313" key="5">
    <source>
        <dbReference type="EMBL" id="MFE5979103.1"/>
    </source>
</evidence>
<comment type="caution">
    <text evidence="5">The sequence shown here is derived from an EMBL/GenBank/DDBJ whole genome shotgun (WGS) entry which is preliminary data.</text>
</comment>
<keyword evidence="3 5" id="KW-0378">Hydrolase</keyword>
<comment type="similarity">
    <text evidence="2 3">Belongs to the peptidase S26 family.</text>
</comment>
<keyword evidence="6" id="KW-1185">Reference proteome</keyword>
<dbReference type="Proteomes" id="UP001600424">
    <property type="component" value="Unassembled WGS sequence"/>
</dbReference>
<dbReference type="GO" id="GO:0009003">
    <property type="term" value="F:signal peptidase activity"/>
    <property type="evidence" value="ECO:0007669"/>
    <property type="project" value="UniProtKB-EC"/>
</dbReference>
<evidence type="ECO:0000313" key="6">
    <source>
        <dbReference type="Proteomes" id="UP001600424"/>
    </source>
</evidence>
<dbReference type="SUPFAM" id="SSF51306">
    <property type="entry name" value="LexA/Signal peptidase"/>
    <property type="match status" value="1"/>
</dbReference>
<keyword evidence="3" id="KW-0645">Protease</keyword>
<dbReference type="EC" id="3.4.21.89" evidence="3"/>
<feature type="transmembrane region" description="Helical" evidence="3">
    <location>
        <begin position="175"/>
        <end position="198"/>
    </location>
</feature>
<dbReference type="PANTHER" id="PTHR43390:SF1">
    <property type="entry name" value="CHLOROPLAST PROCESSING PEPTIDASE"/>
    <property type="match status" value="1"/>
</dbReference>
<evidence type="ECO:0000256" key="3">
    <source>
        <dbReference type="RuleBase" id="RU362042"/>
    </source>
</evidence>
<dbReference type="InterPro" id="IPR019533">
    <property type="entry name" value="Peptidase_S26"/>
</dbReference>
<keyword evidence="3" id="KW-0812">Transmembrane</keyword>
<gene>
    <name evidence="5" type="primary">lepB</name>
    <name evidence="5" type="ORF">ACFQ63_05275</name>
</gene>
<accession>A0ABW6INC5</accession>
<evidence type="ECO:0000256" key="2">
    <source>
        <dbReference type="ARBA" id="ARBA00009370"/>
    </source>
</evidence>
<dbReference type="Pfam" id="PF10502">
    <property type="entry name" value="Peptidase_S26"/>
    <property type="match status" value="1"/>
</dbReference>
<evidence type="ECO:0000259" key="4">
    <source>
        <dbReference type="Pfam" id="PF10502"/>
    </source>
</evidence>
<dbReference type="EMBL" id="JBHTRV010000003">
    <property type="protein sequence ID" value="MFE5979103.1"/>
    <property type="molecule type" value="Genomic_DNA"/>
</dbReference>
<organism evidence="5 6">
    <name type="scientific">Streptomyces wedmorensis</name>
    <dbReference type="NCBI Taxonomy" id="43759"/>
    <lineage>
        <taxon>Bacteria</taxon>
        <taxon>Bacillati</taxon>
        <taxon>Actinomycetota</taxon>
        <taxon>Actinomycetes</taxon>
        <taxon>Kitasatosporales</taxon>
        <taxon>Streptomycetaceae</taxon>
        <taxon>Streptomyces</taxon>
    </lineage>
</organism>
<dbReference type="InterPro" id="IPR036286">
    <property type="entry name" value="LexA/Signal_pep-like_sf"/>
</dbReference>
<comment type="catalytic activity">
    <reaction evidence="3">
        <text>Cleavage of hydrophobic, N-terminal signal or leader sequences from secreted and periplasmic proteins.</text>
        <dbReference type="EC" id="3.4.21.89"/>
    </reaction>
</comment>
<sequence>MTHRHRRRIAARTTGAAGLAAAVGAIALLATGYTSATVSGDSMNPTYPRGDRVFFERLDASEVGRGDVVLHRSQDGHENRPVLRRVIGVGGDHVSQSPGGPVTVNGEPLTEPYVKDGDPSGSAPAYDVVVPEGALFLLGDHRANSNDSRYSLATRSGGVPATSVQARALDSHTGLLLLVLTALLGVLGAAVGLTMEIASRTPARTAYRT</sequence>
<dbReference type="PRINTS" id="PR00727">
    <property type="entry name" value="LEADERPTASE"/>
</dbReference>
<proteinExistence type="inferred from homology"/>
<name>A0ABW6INC5_STRWE</name>
<dbReference type="InterPro" id="IPR000223">
    <property type="entry name" value="Pept_S26A_signal_pept_1"/>
</dbReference>
<feature type="domain" description="Peptidase S26" evidence="4">
    <location>
        <begin position="18"/>
        <end position="168"/>
    </location>
</feature>
<dbReference type="PANTHER" id="PTHR43390">
    <property type="entry name" value="SIGNAL PEPTIDASE I"/>
    <property type="match status" value="1"/>
</dbReference>
<reference evidence="5 6" key="1">
    <citation type="submission" date="2024-09" db="EMBL/GenBank/DDBJ databases">
        <title>The Natural Products Discovery Center: Release of the First 8490 Sequenced Strains for Exploring Actinobacteria Biosynthetic Diversity.</title>
        <authorList>
            <person name="Kalkreuter E."/>
            <person name="Kautsar S.A."/>
            <person name="Yang D."/>
            <person name="Bader C.D."/>
            <person name="Teijaro C.N."/>
            <person name="Fluegel L."/>
            <person name="Davis C.M."/>
            <person name="Simpson J.R."/>
            <person name="Lauterbach L."/>
            <person name="Steele A.D."/>
            <person name="Gui C."/>
            <person name="Meng S."/>
            <person name="Li G."/>
            <person name="Viehrig K."/>
            <person name="Ye F."/>
            <person name="Su P."/>
            <person name="Kiefer A.F."/>
            <person name="Nichols A."/>
            <person name="Cepeda A.J."/>
            <person name="Yan W."/>
            <person name="Fan B."/>
            <person name="Jiang Y."/>
            <person name="Adhikari A."/>
            <person name="Zheng C.-J."/>
            <person name="Schuster L."/>
            <person name="Cowan T.M."/>
            <person name="Smanski M.J."/>
            <person name="Chevrette M.G."/>
            <person name="De Carvalho L.P.S."/>
            <person name="Shen B."/>
        </authorList>
    </citation>
    <scope>NUCLEOTIDE SEQUENCE [LARGE SCALE GENOMIC DNA]</scope>
    <source>
        <strain evidence="5 6">NPDC056472</strain>
    </source>
</reference>
<keyword evidence="3" id="KW-0472">Membrane</keyword>
<comment type="subcellular location">
    <subcellularLocation>
        <location evidence="1">Cell membrane</location>
        <topology evidence="1">Single-pass type II membrane protein</topology>
    </subcellularLocation>
    <subcellularLocation>
        <location evidence="3">Membrane</location>
        <topology evidence="3">Single-pass type II membrane protein</topology>
    </subcellularLocation>
</comment>
<dbReference type="CDD" id="cd06530">
    <property type="entry name" value="S26_SPase_I"/>
    <property type="match status" value="1"/>
</dbReference>
<protein>
    <recommendedName>
        <fullName evidence="3">Signal peptidase I</fullName>
        <ecNumber evidence="3">3.4.21.89</ecNumber>
    </recommendedName>
</protein>
<dbReference type="Gene3D" id="2.10.109.10">
    <property type="entry name" value="Umud Fragment, subunit A"/>
    <property type="match status" value="1"/>
</dbReference>
<dbReference type="NCBIfam" id="TIGR02227">
    <property type="entry name" value="sigpep_I_bact"/>
    <property type="match status" value="1"/>
</dbReference>
<dbReference type="RefSeq" id="WP_386250817.1">
    <property type="nucleotide sequence ID" value="NZ_JBHTRV010000003.1"/>
</dbReference>
<evidence type="ECO:0000256" key="1">
    <source>
        <dbReference type="ARBA" id="ARBA00004401"/>
    </source>
</evidence>
<keyword evidence="3" id="KW-1133">Transmembrane helix</keyword>